<sequence length="124" mass="11751">DIGGTPSTMLTSSTSAEGPEPSDSSSQGIQSGISNEGAQTAVGYGLVNVGVSVSDVSDDSSGKSLGGGSTDGSEQLGSTSSDIGGTPSTMLTSSTSAEGPEPSDSSSQGIQSGISNEGAQTAVG</sequence>
<protein>
    <submittedName>
        <fullName evidence="2">Uncharacterized protein</fullName>
    </submittedName>
</protein>
<gene>
    <name evidence="2" type="ORF">g.7732</name>
</gene>
<feature type="compositionally biased region" description="Polar residues" evidence="1">
    <location>
        <begin position="75"/>
        <end position="97"/>
    </location>
</feature>
<dbReference type="AlphaFoldDB" id="A0A1B6FC54"/>
<proteinExistence type="predicted"/>
<feature type="compositionally biased region" description="Low complexity" evidence="1">
    <location>
        <begin position="105"/>
        <end position="115"/>
    </location>
</feature>
<evidence type="ECO:0000313" key="2">
    <source>
        <dbReference type="EMBL" id="JAS47795.1"/>
    </source>
</evidence>
<feature type="non-terminal residue" evidence="2">
    <location>
        <position position="124"/>
    </location>
</feature>
<feature type="compositionally biased region" description="Polar residues" evidence="1">
    <location>
        <begin position="1"/>
        <end position="16"/>
    </location>
</feature>
<reference evidence="2" key="1">
    <citation type="submission" date="2015-11" db="EMBL/GenBank/DDBJ databases">
        <title>De novo transcriptome assembly of four potential Pierce s Disease insect vectors from Arizona vineyards.</title>
        <authorList>
            <person name="Tassone E.E."/>
        </authorList>
    </citation>
    <scope>NUCLEOTIDE SEQUENCE</scope>
</reference>
<accession>A0A1B6FC54</accession>
<dbReference type="EMBL" id="GECZ01021974">
    <property type="protein sequence ID" value="JAS47795.1"/>
    <property type="molecule type" value="Transcribed_RNA"/>
</dbReference>
<name>A0A1B6FC54_9HEMI</name>
<evidence type="ECO:0000256" key="1">
    <source>
        <dbReference type="SAM" id="MobiDB-lite"/>
    </source>
</evidence>
<feature type="region of interest" description="Disordered" evidence="1">
    <location>
        <begin position="53"/>
        <end position="124"/>
    </location>
</feature>
<feature type="non-terminal residue" evidence="2">
    <location>
        <position position="1"/>
    </location>
</feature>
<feature type="compositionally biased region" description="Low complexity" evidence="1">
    <location>
        <begin position="24"/>
        <end position="34"/>
    </location>
</feature>
<feature type="region of interest" description="Disordered" evidence="1">
    <location>
        <begin position="1"/>
        <end position="36"/>
    </location>
</feature>
<organism evidence="2">
    <name type="scientific">Cuerna arida</name>
    <dbReference type="NCBI Taxonomy" id="1464854"/>
    <lineage>
        <taxon>Eukaryota</taxon>
        <taxon>Metazoa</taxon>
        <taxon>Ecdysozoa</taxon>
        <taxon>Arthropoda</taxon>
        <taxon>Hexapoda</taxon>
        <taxon>Insecta</taxon>
        <taxon>Pterygota</taxon>
        <taxon>Neoptera</taxon>
        <taxon>Paraneoptera</taxon>
        <taxon>Hemiptera</taxon>
        <taxon>Auchenorrhyncha</taxon>
        <taxon>Membracoidea</taxon>
        <taxon>Cicadellidae</taxon>
        <taxon>Cicadellinae</taxon>
        <taxon>Proconiini</taxon>
        <taxon>Cuerna</taxon>
    </lineage>
</organism>